<keyword evidence="5" id="KW-1185">Reference proteome</keyword>
<evidence type="ECO:0000256" key="3">
    <source>
        <dbReference type="SAM" id="Phobius"/>
    </source>
</evidence>
<reference evidence="4" key="1">
    <citation type="submission" date="2023-10" db="EMBL/GenBank/DDBJ databases">
        <authorList>
            <person name="Chen Y."/>
            <person name="Shah S."/>
            <person name="Dougan E. K."/>
            <person name="Thang M."/>
            <person name="Chan C."/>
        </authorList>
    </citation>
    <scope>NUCLEOTIDE SEQUENCE [LARGE SCALE GENOMIC DNA]</scope>
</reference>
<dbReference type="PANTHER" id="PTHR47936">
    <property type="entry name" value="PPR_LONG DOMAIN-CONTAINING PROTEIN"/>
    <property type="match status" value="1"/>
</dbReference>
<sequence length="752" mass="79948">MTYGCSSALSLGRLHWAGRGAVAYFFAVAKRIVIFVRVHWRCTASCTPWGFHRHCVMHGVVIAIPSLEYGVDESVVQFIYLAVFFLIFVVIVLATPDAEMSRKSFGPDIFGYGAAVDACGNAARWDKALGILGSMRDRSVAADAALYNAALGACSRAQKGGLALRLLEDMSLSAVPPDAVSFGSAIGALRRSREWATALHLVEVMRLCGVRPDGRDHTVQPEVISNKERKKREKDESLGGNASLSLLVRSVTAALQRGTAILALFLLIPLISMAKPCSQVAVPEVNDSPSTVREQILMRTHIAFHNLTADVSALRDSADLVQTYGATVSVTSDLKDQGAATRFLAEFARGASQALVVWSATSAAPPACPPCACECAPSYRLSCPDVAGATIVHLVSSWCSHVVTFLLGVLIGSFVLPVPLSCEWLVGGLSRGRRGTASTTESSPSAASAEEIQAIAARQARAAIQHRITLFEAPPSQAVIVTVDGDVYLETVVVNADCEEARPLRGLGAPLYGVAEANVYRFRGAPSAAELWGHLRDGAPLLGAALPPSPFALAGGAGAGAAWVPQALVLDDPVGAADLTATPRGDWPITGPRTTQRCLDHAGGPLAWHSKWKAEARLRDSDAICQQHALNCRLLETATCYDQPITAELAAFELVCRQAQLIEERHYENTVSAQVAAEDRKDKKKGFGASESLFASEAKRASEAKHDMGAAASKGNLCISPALAEFIAEQLKAEAAVAKGRRKAREERAARA</sequence>
<dbReference type="InterPro" id="IPR011990">
    <property type="entry name" value="TPR-like_helical_dom_sf"/>
</dbReference>
<feature type="repeat" description="PPR" evidence="2">
    <location>
        <begin position="178"/>
        <end position="212"/>
    </location>
</feature>
<dbReference type="PROSITE" id="PS51375">
    <property type="entry name" value="PPR"/>
    <property type="match status" value="3"/>
</dbReference>
<dbReference type="PANTHER" id="PTHR47936:SF1">
    <property type="entry name" value="PENTATRICOPEPTIDE REPEAT-CONTAINING PROTEIN GUN1, CHLOROPLASTIC"/>
    <property type="match status" value="1"/>
</dbReference>
<name>A0ABN9PTY9_9DINO</name>
<feature type="repeat" description="PPR" evidence="2">
    <location>
        <begin position="108"/>
        <end position="142"/>
    </location>
</feature>
<proteinExistence type="predicted"/>
<evidence type="ECO:0000256" key="1">
    <source>
        <dbReference type="ARBA" id="ARBA00022737"/>
    </source>
</evidence>
<keyword evidence="1" id="KW-0677">Repeat</keyword>
<evidence type="ECO:0000313" key="5">
    <source>
        <dbReference type="Proteomes" id="UP001189429"/>
    </source>
</evidence>
<organism evidence="4 5">
    <name type="scientific">Prorocentrum cordatum</name>
    <dbReference type="NCBI Taxonomy" id="2364126"/>
    <lineage>
        <taxon>Eukaryota</taxon>
        <taxon>Sar</taxon>
        <taxon>Alveolata</taxon>
        <taxon>Dinophyceae</taxon>
        <taxon>Prorocentrales</taxon>
        <taxon>Prorocentraceae</taxon>
        <taxon>Prorocentrum</taxon>
    </lineage>
</organism>
<keyword evidence="3" id="KW-0472">Membrane</keyword>
<evidence type="ECO:0008006" key="6">
    <source>
        <dbReference type="Google" id="ProtNLM"/>
    </source>
</evidence>
<feature type="repeat" description="PPR" evidence="2">
    <location>
        <begin position="143"/>
        <end position="177"/>
    </location>
</feature>
<dbReference type="Proteomes" id="UP001189429">
    <property type="component" value="Unassembled WGS sequence"/>
</dbReference>
<evidence type="ECO:0000313" key="4">
    <source>
        <dbReference type="EMBL" id="CAK0796666.1"/>
    </source>
</evidence>
<evidence type="ECO:0000256" key="2">
    <source>
        <dbReference type="PROSITE-ProRule" id="PRU00708"/>
    </source>
</evidence>
<gene>
    <name evidence="4" type="ORF">PCOR1329_LOCUS5980</name>
</gene>
<keyword evidence="3" id="KW-0812">Transmembrane</keyword>
<accession>A0ABN9PTY9</accession>
<feature type="transmembrane region" description="Helical" evidence="3">
    <location>
        <begin position="21"/>
        <end position="40"/>
    </location>
</feature>
<comment type="caution">
    <text evidence="4">The sequence shown here is derived from an EMBL/GenBank/DDBJ whole genome shotgun (WGS) entry which is preliminary data.</text>
</comment>
<dbReference type="Gene3D" id="1.25.40.10">
    <property type="entry name" value="Tetratricopeptide repeat domain"/>
    <property type="match status" value="1"/>
</dbReference>
<keyword evidence="3" id="KW-1133">Transmembrane helix</keyword>
<protein>
    <recommendedName>
        <fullName evidence="6">Pentatricopeptide repeat-containing protein</fullName>
    </recommendedName>
</protein>
<dbReference type="EMBL" id="CAUYUJ010001592">
    <property type="protein sequence ID" value="CAK0796666.1"/>
    <property type="molecule type" value="Genomic_DNA"/>
</dbReference>
<dbReference type="InterPro" id="IPR002885">
    <property type="entry name" value="PPR_rpt"/>
</dbReference>
<feature type="transmembrane region" description="Helical" evidence="3">
    <location>
        <begin position="75"/>
        <end position="94"/>
    </location>
</feature>